<evidence type="ECO:0000313" key="19">
    <source>
        <dbReference type="Proteomes" id="UP000016412"/>
    </source>
</evidence>
<dbReference type="EMBL" id="AVQI01000082">
    <property type="protein sequence ID" value="ERJ98201.1"/>
    <property type="molecule type" value="Genomic_DNA"/>
</dbReference>
<sequence>MAKKDIDNNDSTVSISQAELDGTFDGEKADKAADKKIVKKPSATKEILPADQALPVKLLLIPLQGRPIFPGIFTPLMISSSDDTKVIEEVCAGDGYIGIVMLKNETENPSVSDLHAVGTIARIIKKINLPDGGLNVFISTLKRFRIRKALHATTPMAAAVDYLDDEEDDTFEVKALTRALLSEMKEVSENNPLFSEEMRLNMVNIDHPGKIADFIASILNIDKADQQKVLETVNVRQRMEQVLIYIKKEQELLRVQKKIQNELNERVEKNQREYFLREELKSIQEELGTDAEGNATDYQKFKKKAEEFHFEGEIKETVDNELEKFNLMDPNSAEYIGTRNFLELVTQLPWNDKPAENYSLDEAKKILERDHFGLDDVKKRIMEFLSVRKLKQDAKGSILLLVGPPGVGKTSIGHSVADAMHKPFYRFSVGGLRDEAEIKGHRRTYIGALPGKIIQGLRTTKTRAPVFMIDEIDKMGQSYQGDPASALLEVLDPEQNVGFRDNYLDLPFDISDIFFILTANTLDSIPEPLLDRAEVIQLPGYIDQEKIEIAKRYLIPKNLNKNGLEKNQVQYTKEALLMIAEEYAREAGVRNYEKSVDKIHRKIVTELMNEAEKKAEEAAAKAKKAKEAELAAKKAQGEHVLTQSEIDKLVKANRDLTQSEIDSLVDSRWKLSQGDIDLLVKKNKNLTQAEIDKLVSVKRESEKVSAADFVDRTKKYTIDAKALDKYLGKPVFDESEIKKADIAGTAIGLAWTSMGGDTLLIESIAYPSAKGGLQLTGQMGDVMKESAQIAINWVKEQVLSKKIKSEEWFEKNIIHLHIPEGAVKKDGPSAGITMATAFMSLLTGKIIKGHLAMTGELSLTGQVLPIGGLREKTVAARRNGIKTILIPKANVRDLSDIPDHVKAGITFIPVTRAEEVMLHAFAGNGKTASLSETKSVKKSAVKKNAQAERAVKSGTLKAAEKKSMQKKSSRNADGGKSSAAKKDTSRREKSVSKKIGVKSSASKKGAAKAKKPAVKKGAGKSRKGK</sequence>
<dbReference type="Gene3D" id="1.20.5.5270">
    <property type="match status" value="1"/>
</dbReference>
<dbReference type="Pfam" id="PF05362">
    <property type="entry name" value="Lon_C"/>
    <property type="match status" value="1"/>
</dbReference>
<feature type="compositionally biased region" description="Basic residues" evidence="14">
    <location>
        <begin position="1005"/>
        <end position="1025"/>
    </location>
</feature>
<dbReference type="InterPro" id="IPR003593">
    <property type="entry name" value="AAA+_ATPase"/>
</dbReference>
<dbReference type="NCBIfam" id="TIGR00763">
    <property type="entry name" value="lon"/>
    <property type="match status" value="1"/>
</dbReference>
<dbReference type="SMART" id="SM00464">
    <property type="entry name" value="LON"/>
    <property type="match status" value="1"/>
</dbReference>
<feature type="compositionally biased region" description="Low complexity" evidence="14">
    <location>
        <begin position="993"/>
        <end position="1004"/>
    </location>
</feature>
<dbReference type="eggNOG" id="COG0466">
    <property type="taxonomic scope" value="Bacteria"/>
</dbReference>
<evidence type="ECO:0000256" key="5">
    <source>
        <dbReference type="ARBA" id="ARBA00022801"/>
    </source>
</evidence>
<dbReference type="CDD" id="cd19500">
    <property type="entry name" value="RecA-like_Lon"/>
    <property type="match status" value="1"/>
</dbReference>
<dbReference type="GO" id="GO:0006515">
    <property type="term" value="P:protein quality control for misfolded or incompletely synthesized proteins"/>
    <property type="evidence" value="ECO:0007669"/>
    <property type="project" value="UniProtKB-UniRule"/>
</dbReference>
<dbReference type="GO" id="GO:0005524">
    <property type="term" value="F:ATP binding"/>
    <property type="evidence" value="ECO:0007669"/>
    <property type="project" value="UniProtKB-UniRule"/>
</dbReference>
<dbReference type="HAMAP" id="MF_01973">
    <property type="entry name" value="lon_bact"/>
    <property type="match status" value="1"/>
</dbReference>
<dbReference type="Gene3D" id="3.30.230.10">
    <property type="match status" value="1"/>
</dbReference>
<dbReference type="PANTHER" id="PTHR43718">
    <property type="entry name" value="LON PROTEASE"/>
    <property type="match status" value="1"/>
</dbReference>
<feature type="active site" evidence="10 11">
    <location>
        <position position="829"/>
    </location>
</feature>
<organism evidence="17 19">
    <name type="scientific">Treponema socranskii subsp. socranskii VPI DR56BR1116 = ATCC 35536</name>
    <dbReference type="NCBI Taxonomy" id="1125725"/>
    <lineage>
        <taxon>Bacteria</taxon>
        <taxon>Pseudomonadati</taxon>
        <taxon>Spirochaetota</taxon>
        <taxon>Spirochaetia</taxon>
        <taxon>Spirochaetales</taxon>
        <taxon>Treponemataceae</taxon>
        <taxon>Treponema</taxon>
    </lineage>
</organism>
<dbReference type="GO" id="GO:0043565">
    <property type="term" value="F:sequence-specific DNA binding"/>
    <property type="evidence" value="ECO:0007669"/>
    <property type="project" value="UniProtKB-UniRule"/>
</dbReference>
<proteinExistence type="evidence at transcript level"/>
<dbReference type="PROSITE" id="PS01046">
    <property type="entry name" value="LON_SER"/>
    <property type="match status" value="1"/>
</dbReference>
<dbReference type="RefSeq" id="WP_021330893.1">
    <property type="nucleotide sequence ID" value="NZ_AUZJ01000047.1"/>
</dbReference>
<dbReference type="Pfam" id="PF22667">
    <property type="entry name" value="Lon_lid"/>
    <property type="match status" value="1"/>
</dbReference>
<dbReference type="Gene3D" id="3.40.50.300">
    <property type="entry name" value="P-loop containing nucleotide triphosphate hydrolases"/>
    <property type="match status" value="1"/>
</dbReference>
<feature type="domain" description="Lon proteolytic" evidence="15">
    <location>
        <begin position="740"/>
        <end position="923"/>
    </location>
</feature>
<name>U2KI74_TRESO</name>
<keyword evidence="13" id="KW-0175">Coiled coil</keyword>
<dbReference type="InterPro" id="IPR020568">
    <property type="entry name" value="Ribosomal_Su5_D2-typ_SF"/>
</dbReference>
<comment type="caution">
    <text evidence="17">The sequence shown here is derived from an EMBL/GenBank/DDBJ whole genome shotgun (WGS) entry which is preliminary data.</text>
</comment>
<gene>
    <name evidence="10 17" type="primary">lon</name>
    <name evidence="18" type="ORF">HMPREF0860_1756</name>
    <name evidence="17" type="ORF">HMPREF1325_0144</name>
</gene>
<comment type="function">
    <text evidence="10">ATP-dependent serine protease that mediates the selective degradation of mutant and abnormal proteins as well as certain short-lived regulatory proteins. Required for cellular homeostasis and for survival from DNA damage and developmental changes induced by stress. Degrades polypeptides processively to yield small peptide fragments that are 5 to 10 amino acids long. Binds to DNA in a double-stranded, site-specific manner.</text>
</comment>
<evidence type="ECO:0000313" key="17">
    <source>
        <dbReference type="EMBL" id="ERF60136.1"/>
    </source>
</evidence>
<dbReference type="PRINTS" id="PR00830">
    <property type="entry name" value="ENDOLAPTASE"/>
</dbReference>
<dbReference type="OrthoDB" id="9803599at2"/>
<feature type="region of interest" description="Disordered" evidence="14">
    <location>
        <begin position="928"/>
        <end position="1025"/>
    </location>
</feature>
<dbReference type="Pfam" id="PF00004">
    <property type="entry name" value="AAA"/>
    <property type="match status" value="1"/>
</dbReference>
<evidence type="ECO:0000313" key="20">
    <source>
        <dbReference type="Proteomes" id="UP000016646"/>
    </source>
</evidence>
<dbReference type="Gene3D" id="1.20.58.1480">
    <property type="match status" value="1"/>
</dbReference>
<dbReference type="GO" id="GO:0004176">
    <property type="term" value="F:ATP-dependent peptidase activity"/>
    <property type="evidence" value="ECO:0007669"/>
    <property type="project" value="UniProtKB-UniRule"/>
</dbReference>
<comment type="subcellular location">
    <subcellularLocation>
        <location evidence="1 10">Cytoplasm</location>
    </subcellularLocation>
</comment>
<dbReference type="Gene3D" id="2.30.130.40">
    <property type="entry name" value="LON domain-like"/>
    <property type="match status" value="1"/>
</dbReference>
<dbReference type="Proteomes" id="UP000016412">
    <property type="component" value="Unassembled WGS sequence"/>
</dbReference>
<keyword evidence="4 10" id="KW-0547">Nucleotide-binding</keyword>
<dbReference type="SUPFAM" id="SSF54211">
    <property type="entry name" value="Ribosomal protein S5 domain 2-like"/>
    <property type="match status" value="1"/>
</dbReference>
<dbReference type="Pfam" id="PF02190">
    <property type="entry name" value="LON_substr_bdg"/>
    <property type="match status" value="1"/>
</dbReference>
<dbReference type="EMBL" id="AUZJ01000047">
    <property type="protein sequence ID" value="ERF60136.1"/>
    <property type="molecule type" value="Genomic_DNA"/>
</dbReference>
<dbReference type="InterPro" id="IPR027065">
    <property type="entry name" value="Lon_Prtase"/>
</dbReference>
<dbReference type="EC" id="3.4.21.53" evidence="10"/>
<keyword evidence="7 10" id="KW-0067">ATP-binding</keyword>
<evidence type="ECO:0000256" key="14">
    <source>
        <dbReference type="SAM" id="MobiDB-lite"/>
    </source>
</evidence>
<feature type="coiled-coil region" evidence="13">
    <location>
        <begin position="601"/>
        <end position="638"/>
    </location>
</feature>
<dbReference type="GO" id="GO:0016887">
    <property type="term" value="F:ATP hydrolysis activity"/>
    <property type="evidence" value="ECO:0007669"/>
    <property type="project" value="UniProtKB-UniRule"/>
</dbReference>
<keyword evidence="3 10" id="KW-0645">Protease</keyword>
<dbReference type="SUPFAM" id="SSF52540">
    <property type="entry name" value="P-loop containing nucleoside triphosphate hydrolases"/>
    <property type="match status" value="1"/>
</dbReference>
<feature type="active site" evidence="10 11">
    <location>
        <position position="872"/>
    </location>
</feature>
<evidence type="ECO:0000256" key="3">
    <source>
        <dbReference type="ARBA" id="ARBA00022670"/>
    </source>
</evidence>
<feature type="domain" description="Lon N-terminal" evidence="16">
    <location>
        <begin position="58"/>
        <end position="250"/>
    </location>
</feature>
<feature type="compositionally biased region" description="Basic and acidic residues" evidence="14">
    <location>
        <begin position="980"/>
        <end position="991"/>
    </location>
</feature>
<dbReference type="SMART" id="SM00382">
    <property type="entry name" value="AAA"/>
    <property type="match status" value="1"/>
</dbReference>
<dbReference type="InterPro" id="IPR008268">
    <property type="entry name" value="Peptidase_S16_AS"/>
</dbReference>
<dbReference type="GO" id="GO:0004252">
    <property type="term" value="F:serine-type endopeptidase activity"/>
    <property type="evidence" value="ECO:0007669"/>
    <property type="project" value="UniProtKB-UniRule"/>
</dbReference>
<dbReference type="InterPro" id="IPR014721">
    <property type="entry name" value="Ribsml_uS5_D2-typ_fold_subgr"/>
</dbReference>
<evidence type="ECO:0000256" key="11">
    <source>
        <dbReference type="PROSITE-ProRule" id="PRU01122"/>
    </source>
</evidence>
<dbReference type="Gene3D" id="1.10.8.60">
    <property type="match status" value="1"/>
</dbReference>
<evidence type="ECO:0000259" key="15">
    <source>
        <dbReference type="PROSITE" id="PS51786"/>
    </source>
</evidence>
<keyword evidence="8 10" id="KW-0346">Stress response</keyword>
<dbReference type="InterPro" id="IPR054594">
    <property type="entry name" value="Lon_lid"/>
</dbReference>
<dbReference type="InterPro" id="IPR046336">
    <property type="entry name" value="Lon_prtase_N_sf"/>
</dbReference>
<dbReference type="PROSITE" id="PS51786">
    <property type="entry name" value="LON_PROTEOLYTIC"/>
    <property type="match status" value="1"/>
</dbReference>
<dbReference type="InterPro" id="IPR015947">
    <property type="entry name" value="PUA-like_sf"/>
</dbReference>
<dbReference type="AlphaFoldDB" id="U2KI74"/>
<dbReference type="InterPro" id="IPR003959">
    <property type="entry name" value="ATPase_AAA_core"/>
</dbReference>
<dbReference type="InterPro" id="IPR004815">
    <property type="entry name" value="Lon_bac/euk-typ"/>
</dbReference>
<dbReference type="Proteomes" id="UP000016646">
    <property type="component" value="Unassembled WGS sequence"/>
</dbReference>
<dbReference type="InterPro" id="IPR003111">
    <property type="entry name" value="Lon_prtase_N"/>
</dbReference>
<evidence type="ECO:0000259" key="16">
    <source>
        <dbReference type="PROSITE" id="PS51787"/>
    </source>
</evidence>
<evidence type="ECO:0000256" key="1">
    <source>
        <dbReference type="ARBA" id="ARBA00004496"/>
    </source>
</evidence>
<evidence type="ECO:0000256" key="8">
    <source>
        <dbReference type="ARBA" id="ARBA00023016"/>
    </source>
</evidence>
<evidence type="ECO:0000256" key="4">
    <source>
        <dbReference type="ARBA" id="ARBA00022741"/>
    </source>
</evidence>
<comment type="induction">
    <text evidence="10">By heat shock.</text>
</comment>
<comment type="subunit">
    <text evidence="10">Homohexamer. Organized in a ring with a central cavity.</text>
</comment>
<evidence type="ECO:0000313" key="18">
    <source>
        <dbReference type="EMBL" id="ERJ98201.1"/>
    </source>
</evidence>
<dbReference type="PATRIC" id="fig|1125725.3.peg.1899"/>
<feature type="coiled-coil region" evidence="13">
    <location>
        <begin position="245"/>
        <end position="272"/>
    </location>
</feature>
<evidence type="ECO:0000256" key="6">
    <source>
        <dbReference type="ARBA" id="ARBA00022825"/>
    </source>
</evidence>
<accession>U2KI74</accession>
<dbReference type="InterPro" id="IPR027417">
    <property type="entry name" value="P-loop_NTPase"/>
</dbReference>
<dbReference type="GO" id="GO:0034605">
    <property type="term" value="P:cellular response to heat"/>
    <property type="evidence" value="ECO:0007669"/>
    <property type="project" value="UniProtKB-UniRule"/>
</dbReference>
<dbReference type="GO" id="GO:0005737">
    <property type="term" value="C:cytoplasm"/>
    <property type="evidence" value="ECO:0007669"/>
    <property type="project" value="UniProtKB-SubCell"/>
</dbReference>
<dbReference type="FunFam" id="3.40.50.300:FF:000021">
    <property type="entry name" value="Lon protease homolog"/>
    <property type="match status" value="1"/>
</dbReference>
<keyword evidence="6 10" id="KW-0720">Serine protease</keyword>
<dbReference type="PANTHER" id="PTHR43718:SF2">
    <property type="entry name" value="LON PROTEASE HOMOLOG, MITOCHONDRIAL"/>
    <property type="match status" value="1"/>
</dbReference>
<evidence type="ECO:0000256" key="13">
    <source>
        <dbReference type="SAM" id="Coils"/>
    </source>
</evidence>
<dbReference type="InterPro" id="IPR008269">
    <property type="entry name" value="Lon_proteolytic"/>
</dbReference>
<comment type="similarity">
    <text evidence="10 11 12">Belongs to the peptidase S16 family.</text>
</comment>
<dbReference type="SUPFAM" id="SSF88697">
    <property type="entry name" value="PUA domain-like"/>
    <property type="match status" value="1"/>
</dbReference>
<keyword evidence="20" id="KW-1185">Reference proteome</keyword>
<dbReference type="PROSITE" id="PS51787">
    <property type="entry name" value="LON_N"/>
    <property type="match status" value="1"/>
</dbReference>
<protein>
    <recommendedName>
        <fullName evidence="10">Lon protease</fullName>
        <ecNumber evidence="10">3.4.21.53</ecNumber>
    </recommendedName>
    <alternativeName>
        <fullName evidence="10">ATP-dependent protease La</fullName>
    </alternativeName>
</protein>
<comment type="catalytic activity">
    <reaction evidence="9 10 11">
        <text>Hydrolysis of proteins in presence of ATP.</text>
        <dbReference type="EC" id="3.4.21.53"/>
    </reaction>
</comment>
<evidence type="ECO:0000256" key="10">
    <source>
        <dbReference type="HAMAP-Rule" id="MF_01973"/>
    </source>
</evidence>
<reference evidence="19 20" key="1">
    <citation type="submission" date="2013-08" db="EMBL/GenBank/DDBJ databases">
        <authorList>
            <person name="Durkin A.S."/>
            <person name="Haft D.R."/>
            <person name="McCorrison J."/>
            <person name="Torralba M."/>
            <person name="Gillis M."/>
            <person name="Haft D.H."/>
            <person name="Methe B."/>
            <person name="Sutton G."/>
            <person name="Nelson K.E."/>
        </authorList>
    </citation>
    <scope>NUCLEOTIDE SEQUENCE [LARGE SCALE GENOMIC DNA]</scope>
    <source>
        <strain evidence="18 20">ATCC 35536</strain>
        <strain evidence="17 19">VPI DR56BR1116</strain>
    </source>
</reference>
<dbReference type="STRING" id="1125725.HMPREF1325_0144"/>
<keyword evidence="5 10" id="KW-0378">Hydrolase</keyword>
<evidence type="ECO:0000256" key="2">
    <source>
        <dbReference type="ARBA" id="ARBA00022490"/>
    </source>
</evidence>
<evidence type="ECO:0000256" key="9">
    <source>
        <dbReference type="ARBA" id="ARBA00050665"/>
    </source>
</evidence>
<dbReference type="InterPro" id="IPR027543">
    <property type="entry name" value="Lon_bac"/>
</dbReference>
<evidence type="ECO:0000256" key="7">
    <source>
        <dbReference type="ARBA" id="ARBA00022840"/>
    </source>
</evidence>
<evidence type="ECO:0000256" key="12">
    <source>
        <dbReference type="RuleBase" id="RU000591"/>
    </source>
</evidence>
<keyword evidence="2 10" id="KW-0963">Cytoplasm</keyword>
<feature type="binding site" evidence="10">
    <location>
        <begin position="403"/>
        <end position="410"/>
    </location>
    <ligand>
        <name>ATP</name>
        <dbReference type="ChEBI" id="CHEBI:30616"/>
    </ligand>
</feature>